<name>A0A9D5H2X1_9LILI</name>
<dbReference type="EMBL" id="JAGGNH010000031">
    <property type="protein sequence ID" value="KAJ0961278.1"/>
    <property type="molecule type" value="Genomic_DNA"/>
</dbReference>
<sequence>MLAPILSLSANDKILSIVSIGESIIEDPGWSSVDLEFRWRDSLSPVGFFIRGSIPIRKIALIHDHHIKIMR</sequence>
<proteinExistence type="predicted"/>
<reference evidence="1 2" key="1">
    <citation type="journal article" date="2022" name="Hortic Res">
        <title>The genome of Dioscorea zingiberensis sheds light on the biosynthesis, origin and evolution of the medicinally important diosgenin saponins.</title>
        <authorList>
            <person name="Li Y."/>
            <person name="Tan C."/>
            <person name="Li Z."/>
            <person name="Guo J."/>
            <person name="Li S."/>
            <person name="Chen X."/>
            <person name="Wang C."/>
            <person name="Dai X."/>
            <person name="Yang H."/>
            <person name="Song W."/>
            <person name="Hou L."/>
            <person name="Xu J."/>
            <person name="Tong Z."/>
            <person name="Xu A."/>
            <person name="Yuan X."/>
            <person name="Wang W."/>
            <person name="Yang Q."/>
            <person name="Chen L."/>
            <person name="Sun Z."/>
            <person name="Wang K."/>
            <person name="Pan B."/>
            <person name="Chen J."/>
            <person name="Bao Y."/>
            <person name="Liu F."/>
            <person name="Qi X."/>
            <person name="Gang D.R."/>
            <person name="Wen J."/>
            <person name="Li J."/>
        </authorList>
    </citation>
    <scope>NUCLEOTIDE SEQUENCE [LARGE SCALE GENOMIC DNA]</scope>
    <source>
        <strain evidence="1">Dzin_1.0</strain>
    </source>
</reference>
<evidence type="ECO:0000313" key="1">
    <source>
        <dbReference type="EMBL" id="KAJ0961278.1"/>
    </source>
</evidence>
<organism evidence="1 2">
    <name type="scientific">Dioscorea zingiberensis</name>
    <dbReference type="NCBI Taxonomy" id="325984"/>
    <lineage>
        <taxon>Eukaryota</taxon>
        <taxon>Viridiplantae</taxon>
        <taxon>Streptophyta</taxon>
        <taxon>Embryophyta</taxon>
        <taxon>Tracheophyta</taxon>
        <taxon>Spermatophyta</taxon>
        <taxon>Magnoliopsida</taxon>
        <taxon>Liliopsida</taxon>
        <taxon>Dioscoreales</taxon>
        <taxon>Dioscoreaceae</taxon>
        <taxon>Dioscorea</taxon>
    </lineage>
</organism>
<dbReference type="Proteomes" id="UP001085076">
    <property type="component" value="Unassembled WGS sequence"/>
</dbReference>
<evidence type="ECO:0000313" key="2">
    <source>
        <dbReference type="Proteomes" id="UP001085076"/>
    </source>
</evidence>
<accession>A0A9D5H2X1</accession>
<protein>
    <submittedName>
        <fullName evidence="1">Uncharacterized protein</fullName>
    </submittedName>
</protein>
<gene>
    <name evidence="1" type="ORF">J5N97_000736</name>
</gene>
<comment type="caution">
    <text evidence="1">The sequence shown here is derived from an EMBL/GenBank/DDBJ whole genome shotgun (WGS) entry which is preliminary data.</text>
</comment>
<dbReference type="AlphaFoldDB" id="A0A9D5H2X1"/>
<keyword evidence="2" id="KW-1185">Reference proteome</keyword>